<dbReference type="Gene3D" id="2.30.110.10">
    <property type="entry name" value="Electron Transport, Fmn-binding Protein, Chain A"/>
    <property type="match status" value="1"/>
</dbReference>
<dbReference type="InterPro" id="IPR012349">
    <property type="entry name" value="Split_barrel_FMN-bd"/>
</dbReference>
<evidence type="ECO:0000313" key="1">
    <source>
        <dbReference type="EMBL" id="TQJ00985.1"/>
    </source>
</evidence>
<comment type="caution">
    <text evidence="1">The sequence shown here is derived from an EMBL/GenBank/DDBJ whole genome shotgun (WGS) entry which is preliminary data.</text>
</comment>
<evidence type="ECO:0000313" key="2">
    <source>
        <dbReference type="Proteomes" id="UP000320876"/>
    </source>
</evidence>
<dbReference type="Proteomes" id="UP000320876">
    <property type="component" value="Unassembled WGS sequence"/>
</dbReference>
<keyword evidence="2" id="KW-1185">Reference proteome</keyword>
<dbReference type="AlphaFoldDB" id="A0A542DD46"/>
<name>A0A542DD46_AMYCI</name>
<evidence type="ECO:0008006" key="3">
    <source>
        <dbReference type="Google" id="ProtNLM"/>
    </source>
</evidence>
<reference evidence="1 2" key="1">
    <citation type="submission" date="2019-06" db="EMBL/GenBank/DDBJ databases">
        <title>Sequencing the genomes of 1000 actinobacteria strains.</title>
        <authorList>
            <person name="Klenk H.-P."/>
        </authorList>
    </citation>
    <scope>NUCLEOTIDE SEQUENCE [LARGE SCALE GENOMIC DNA]</scope>
    <source>
        <strain evidence="1 2">DSM 45679</strain>
    </source>
</reference>
<protein>
    <recommendedName>
        <fullName evidence="3">Pyridoxamine 5'-phosphate oxidase-like protein</fullName>
    </recommendedName>
</protein>
<dbReference type="EMBL" id="VFML01000001">
    <property type="protein sequence ID" value="TQJ00985.1"/>
    <property type="molecule type" value="Genomic_DNA"/>
</dbReference>
<proteinExistence type="predicted"/>
<accession>A0A542DD46</accession>
<organism evidence="1 2">
    <name type="scientific">Amycolatopsis cihanbeyliensis</name>
    <dbReference type="NCBI Taxonomy" id="1128664"/>
    <lineage>
        <taxon>Bacteria</taxon>
        <taxon>Bacillati</taxon>
        <taxon>Actinomycetota</taxon>
        <taxon>Actinomycetes</taxon>
        <taxon>Pseudonocardiales</taxon>
        <taxon>Pseudonocardiaceae</taxon>
        <taxon>Amycolatopsis</taxon>
    </lineage>
</organism>
<sequence>MFTHSECVRLIGSPERGRRAMVSIDGRVPIRLACVILDSGDLLIPVGADRSLVRSAVGRPVTVEFAQGDRQGNIGWIVIGVGLARPMRHHDPPVPLPRTTVTATMTAPFENGIRVNIARFSGDWRGTIA</sequence>
<dbReference type="OrthoDB" id="3627140at2"/>
<gene>
    <name evidence="1" type="ORF">FB471_0645</name>
</gene>